<dbReference type="CDD" id="cd00586">
    <property type="entry name" value="4HBT"/>
    <property type="match status" value="1"/>
</dbReference>
<dbReference type="PANTHER" id="PTHR31793:SF24">
    <property type="entry name" value="LONG-CHAIN ACYL-COA THIOESTERASE FADM"/>
    <property type="match status" value="1"/>
</dbReference>
<dbReference type="EMBL" id="JABAIL010000002">
    <property type="protein sequence ID" value="NLR90827.1"/>
    <property type="molecule type" value="Genomic_DNA"/>
</dbReference>
<name>A0A7X8XUY1_9BACT</name>
<reference evidence="3 4" key="1">
    <citation type="submission" date="2020-04" db="EMBL/GenBank/DDBJ databases">
        <title>Flammeovirga sp. SR4, a novel species isolated from seawater.</title>
        <authorList>
            <person name="Wang X."/>
        </authorList>
    </citation>
    <scope>NUCLEOTIDE SEQUENCE [LARGE SCALE GENOMIC DNA]</scope>
    <source>
        <strain evidence="3 4">SR4</strain>
    </source>
</reference>
<comment type="similarity">
    <text evidence="1">Belongs to the 4-hydroxybenzoyl-CoA thioesterase family.</text>
</comment>
<keyword evidence="4" id="KW-1185">Reference proteome</keyword>
<dbReference type="RefSeq" id="WP_168881541.1">
    <property type="nucleotide sequence ID" value="NZ_JABAIL010000002.1"/>
</dbReference>
<dbReference type="Proteomes" id="UP000585050">
    <property type="component" value="Unassembled WGS sequence"/>
</dbReference>
<organism evidence="3 4">
    <name type="scientific">Flammeovirga agarivorans</name>
    <dbReference type="NCBI Taxonomy" id="2726742"/>
    <lineage>
        <taxon>Bacteria</taxon>
        <taxon>Pseudomonadati</taxon>
        <taxon>Bacteroidota</taxon>
        <taxon>Cytophagia</taxon>
        <taxon>Cytophagales</taxon>
        <taxon>Flammeovirgaceae</taxon>
        <taxon>Flammeovirga</taxon>
    </lineage>
</organism>
<dbReference type="InterPro" id="IPR050563">
    <property type="entry name" value="4-hydroxybenzoyl-CoA_TE"/>
</dbReference>
<dbReference type="SUPFAM" id="SSF54637">
    <property type="entry name" value="Thioesterase/thiol ester dehydrase-isomerase"/>
    <property type="match status" value="1"/>
</dbReference>
<evidence type="ECO:0000313" key="4">
    <source>
        <dbReference type="Proteomes" id="UP000585050"/>
    </source>
</evidence>
<dbReference type="NCBIfam" id="TIGR00051">
    <property type="entry name" value="YbgC/FadM family acyl-CoA thioesterase"/>
    <property type="match status" value="1"/>
</dbReference>
<evidence type="ECO:0000256" key="2">
    <source>
        <dbReference type="ARBA" id="ARBA00022801"/>
    </source>
</evidence>
<keyword evidence="2" id="KW-0378">Hydrolase</keyword>
<accession>A0A7X8XUY1</accession>
<dbReference type="PANTHER" id="PTHR31793">
    <property type="entry name" value="4-HYDROXYBENZOYL-COA THIOESTERASE FAMILY MEMBER"/>
    <property type="match status" value="1"/>
</dbReference>
<comment type="caution">
    <text evidence="3">The sequence shown here is derived from an EMBL/GenBank/DDBJ whole genome shotgun (WGS) entry which is preliminary data.</text>
</comment>
<protein>
    <submittedName>
        <fullName evidence="3">Acyl-CoA thioesterase</fullName>
    </submittedName>
</protein>
<sequence length="134" mass="15621">MDCRVSTKEIKVRNYHIDSYQHVNNMRYMEFLEEARWSHFENNASLEVASQEETAFVIANYNINYLYPATMNQVLEIKTRVAKIGTKSLTFEHEIFIKGTDKKALAAEVTLVSFDIKSQRPKEIKDSIKVELVK</sequence>
<dbReference type="Pfam" id="PF13279">
    <property type="entry name" value="4HBT_2"/>
    <property type="match status" value="1"/>
</dbReference>
<evidence type="ECO:0000256" key="1">
    <source>
        <dbReference type="ARBA" id="ARBA00005953"/>
    </source>
</evidence>
<evidence type="ECO:0000313" key="3">
    <source>
        <dbReference type="EMBL" id="NLR90827.1"/>
    </source>
</evidence>
<dbReference type="AlphaFoldDB" id="A0A7X8XUY1"/>
<gene>
    <name evidence="3" type="ORF">HGP29_06400</name>
</gene>
<dbReference type="InterPro" id="IPR006684">
    <property type="entry name" value="YbgC/YbaW"/>
</dbReference>
<dbReference type="InterPro" id="IPR029069">
    <property type="entry name" value="HotDog_dom_sf"/>
</dbReference>
<dbReference type="Gene3D" id="3.10.129.10">
    <property type="entry name" value="Hotdog Thioesterase"/>
    <property type="match status" value="1"/>
</dbReference>
<proteinExistence type="inferred from homology"/>
<dbReference type="GO" id="GO:0047617">
    <property type="term" value="F:fatty acyl-CoA hydrolase activity"/>
    <property type="evidence" value="ECO:0007669"/>
    <property type="project" value="TreeGrafter"/>
</dbReference>